<feature type="transmembrane region" description="Helical" evidence="5">
    <location>
        <begin position="45"/>
        <end position="64"/>
    </location>
</feature>
<keyword evidence="4 5" id="KW-0472">Membrane</keyword>
<feature type="transmembrane region" description="Helical" evidence="5">
    <location>
        <begin position="240"/>
        <end position="260"/>
    </location>
</feature>
<name>A0A967EV93_9PROT</name>
<evidence type="ECO:0000256" key="4">
    <source>
        <dbReference type="ARBA" id="ARBA00023136"/>
    </source>
</evidence>
<dbReference type="EMBL" id="JAAQPH010000002">
    <property type="protein sequence ID" value="NIA67504.1"/>
    <property type="molecule type" value="Genomic_DNA"/>
</dbReference>
<keyword evidence="8" id="KW-1185">Reference proteome</keyword>
<dbReference type="PANTHER" id="PTHR23514">
    <property type="entry name" value="BYPASS OF STOP CODON PROTEIN 6"/>
    <property type="match status" value="1"/>
</dbReference>
<dbReference type="InterPro" id="IPR051788">
    <property type="entry name" value="MFS_Transporter"/>
</dbReference>
<dbReference type="PANTHER" id="PTHR23514:SF13">
    <property type="entry name" value="INNER MEMBRANE PROTEIN YBJJ"/>
    <property type="match status" value="1"/>
</dbReference>
<evidence type="ECO:0000256" key="5">
    <source>
        <dbReference type="SAM" id="Phobius"/>
    </source>
</evidence>
<feature type="domain" description="Major facilitator superfamily (MFS) profile" evidence="6">
    <location>
        <begin position="11"/>
        <end position="382"/>
    </location>
</feature>
<dbReference type="PROSITE" id="PS50850">
    <property type="entry name" value="MFS"/>
    <property type="match status" value="1"/>
</dbReference>
<dbReference type="AlphaFoldDB" id="A0A967EV93"/>
<dbReference type="InterPro" id="IPR011701">
    <property type="entry name" value="MFS"/>
</dbReference>
<feature type="transmembrane region" description="Helical" evidence="5">
    <location>
        <begin position="357"/>
        <end position="377"/>
    </location>
</feature>
<proteinExistence type="predicted"/>
<dbReference type="SUPFAM" id="SSF103473">
    <property type="entry name" value="MFS general substrate transporter"/>
    <property type="match status" value="1"/>
</dbReference>
<sequence length="382" mass="39652">MFHATPATGRARGSITAIFFINGILIGCWASSIPQIKERLALDEGTLGLALLFFAFGSIVAMLFGGPRIDSFGSRLVLLFSTLGFSMSLPLVLLAGSLPQLLAIVVVIGFANGLMDVSMNAQGITVERQRGRPIMSSLHAFFSIGGMAGAAAAALTYGLGGELSHYLIGICCVVIPPAIFALQGLFADAQPAAAIRRRILALPPRPLWLIAAFTFVAFVCEGAMFDWSAVYLRDALGRDAATAAMGFGVFSAAMAAGRLLGDRMVARSSRVVILRGSAILACCGYALALSGESTTLTFLGYALIGLGVANIVPVLFSLAGSQEGIGPGSGIAAVATVGYSGSLLGPAWVGFLADLSSLRLSLAVTAVFLLLLVIFCGRLRHR</sequence>
<dbReference type="CDD" id="cd17393">
    <property type="entry name" value="MFS_MosC_like"/>
    <property type="match status" value="1"/>
</dbReference>
<feature type="transmembrane region" description="Helical" evidence="5">
    <location>
        <begin position="140"/>
        <end position="160"/>
    </location>
</feature>
<feature type="transmembrane region" description="Helical" evidence="5">
    <location>
        <begin position="12"/>
        <end position="33"/>
    </location>
</feature>
<keyword evidence="2 5" id="KW-0812">Transmembrane</keyword>
<evidence type="ECO:0000313" key="7">
    <source>
        <dbReference type="EMBL" id="NIA67504.1"/>
    </source>
</evidence>
<comment type="subcellular location">
    <subcellularLocation>
        <location evidence="1">Membrane</location>
        <topology evidence="1">Multi-pass membrane protein</topology>
    </subcellularLocation>
</comment>
<feature type="transmembrane region" description="Helical" evidence="5">
    <location>
        <begin position="272"/>
        <end position="290"/>
    </location>
</feature>
<dbReference type="GO" id="GO:0022857">
    <property type="term" value="F:transmembrane transporter activity"/>
    <property type="evidence" value="ECO:0007669"/>
    <property type="project" value="InterPro"/>
</dbReference>
<gene>
    <name evidence="7" type="ORF">HBA54_02760</name>
</gene>
<organism evidence="7 8">
    <name type="scientific">Pelagibius litoralis</name>
    <dbReference type="NCBI Taxonomy" id="374515"/>
    <lineage>
        <taxon>Bacteria</taxon>
        <taxon>Pseudomonadati</taxon>
        <taxon>Pseudomonadota</taxon>
        <taxon>Alphaproteobacteria</taxon>
        <taxon>Rhodospirillales</taxon>
        <taxon>Rhodovibrionaceae</taxon>
        <taxon>Pelagibius</taxon>
    </lineage>
</organism>
<feature type="transmembrane region" description="Helical" evidence="5">
    <location>
        <begin position="166"/>
        <end position="186"/>
    </location>
</feature>
<feature type="transmembrane region" description="Helical" evidence="5">
    <location>
        <begin position="207"/>
        <end position="228"/>
    </location>
</feature>
<dbReference type="RefSeq" id="WP_167221735.1">
    <property type="nucleotide sequence ID" value="NZ_JAAQPH010000002.1"/>
</dbReference>
<protein>
    <submittedName>
        <fullName evidence="7">MFS transporter</fullName>
    </submittedName>
</protein>
<evidence type="ECO:0000256" key="1">
    <source>
        <dbReference type="ARBA" id="ARBA00004141"/>
    </source>
</evidence>
<dbReference type="Proteomes" id="UP000761264">
    <property type="component" value="Unassembled WGS sequence"/>
</dbReference>
<keyword evidence="3 5" id="KW-1133">Transmembrane helix</keyword>
<dbReference type="Pfam" id="PF07690">
    <property type="entry name" value="MFS_1"/>
    <property type="match status" value="1"/>
</dbReference>
<dbReference type="Gene3D" id="1.20.1250.20">
    <property type="entry name" value="MFS general substrate transporter like domains"/>
    <property type="match status" value="2"/>
</dbReference>
<accession>A0A967EV93</accession>
<evidence type="ECO:0000313" key="8">
    <source>
        <dbReference type="Proteomes" id="UP000761264"/>
    </source>
</evidence>
<evidence type="ECO:0000259" key="6">
    <source>
        <dbReference type="PROSITE" id="PS50850"/>
    </source>
</evidence>
<dbReference type="InterPro" id="IPR036259">
    <property type="entry name" value="MFS_trans_sf"/>
</dbReference>
<dbReference type="InterPro" id="IPR020846">
    <property type="entry name" value="MFS_dom"/>
</dbReference>
<evidence type="ECO:0000256" key="2">
    <source>
        <dbReference type="ARBA" id="ARBA00022692"/>
    </source>
</evidence>
<feature type="transmembrane region" description="Helical" evidence="5">
    <location>
        <begin position="331"/>
        <end position="351"/>
    </location>
</feature>
<comment type="caution">
    <text evidence="7">The sequence shown here is derived from an EMBL/GenBank/DDBJ whole genome shotgun (WGS) entry which is preliminary data.</text>
</comment>
<feature type="transmembrane region" description="Helical" evidence="5">
    <location>
        <begin position="296"/>
        <end position="319"/>
    </location>
</feature>
<reference evidence="7" key="1">
    <citation type="submission" date="2020-03" db="EMBL/GenBank/DDBJ databases">
        <title>Genome of Pelagibius litoralis DSM 21314T.</title>
        <authorList>
            <person name="Wang G."/>
        </authorList>
    </citation>
    <scope>NUCLEOTIDE SEQUENCE</scope>
    <source>
        <strain evidence="7">DSM 21314</strain>
    </source>
</reference>
<dbReference type="GO" id="GO:0016020">
    <property type="term" value="C:membrane"/>
    <property type="evidence" value="ECO:0007669"/>
    <property type="project" value="UniProtKB-SubCell"/>
</dbReference>
<evidence type="ECO:0000256" key="3">
    <source>
        <dbReference type="ARBA" id="ARBA00022989"/>
    </source>
</evidence>